<evidence type="ECO:0000313" key="1">
    <source>
        <dbReference type="EMBL" id="CAD6949556.1"/>
    </source>
</evidence>
<reference evidence="2" key="1">
    <citation type="submission" date="2016-04" db="EMBL/GenBank/DDBJ databases">
        <authorList>
            <person name="Nguyen H.D."/>
            <person name="Kesanakurti P."/>
            <person name="Cullis J."/>
            <person name="Levesque C.A."/>
            <person name="Hambleton S."/>
        </authorList>
    </citation>
    <scope>NUCLEOTIDE SEQUENCE</scope>
    <source>
        <strain evidence="2">DAOMC 238032</strain>
    </source>
</reference>
<sequence length="116" mass="12807">MDSVNTLLSTRRVTIIPQPQHAGGTTSFLVHEAESISNDGEGHFVKHAQVSHSAQLVTSLSSINNFTHPLGVPWKAAKDKDFAPVQVYTGFTFDIPNRIVGLPEDKRLRYLDHITS</sequence>
<comment type="caution">
    <text evidence="2">The sequence shown here is derived from an EMBL/GenBank/DDBJ whole genome shotgun (WGS) entry which is preliminary data.</text>
</comment>
<dbReference type="AlphaFoldDB" id="A0A177THD6"/>
<proteinExistence type="predicted"/>
<organism evidence="2 3">
    <name type="scientific">Tilletia caries</name>
    <name type="common">wheat bunt fungus</name>
    <dbReference type="NCBI Taxonomy" id="13290"/>
    <lineage>
        <taxon>Eukaryota</taxon>
        <taxon>Fungi</taxon>
        <taxon>Dikarya</taxon>
        <taxon>Basidiomycota</taxon>
        <taxon>Ustilaginomycotina</taxon>
        <taxon>Exobasidiomycetes</taxon>
        <taxon>Tilletiales</taxon>
        <taxon>Tilletiaceae</taxon>
        <taxon>Tilletia</taxon>
    </lineage>
</organism>
<name>A0A177THD6_9BASI</name>
<dbReference type="Proteomes" id="UP000077671">
    <property type="component" value="Unassembled WGS sequence"/>
</dbReference>
<keyword evidence="4" id="KW-1185">Reference proteome</keyword>
<reference evidence="2" key="2">
    <citation type="journal article" date="2019" name="IMA Fungus">
        <title>Genome sequencing and comparison of five Tilletia species to identify candidate genes for the detection of regulated species infecting wheat.</title>
        <authorList>
            <person name="Nguyen H.D.T."/>
            <person name="Sultana T."/>
            <person name="Kesanakurti P."/>
            <person name="Hambleton S."/>
        </authorList>
    </citation>
    <scope>NUCLEOTIDE SEQUENCE</scope>
    <source>
        <strain evidence="2">DAOMC 238032</strain>
    </source>
</reference>
<reference evidence="1" key="3">
    <citation type="submission" date="2020-10" db="EMBL/GenBank/DDBJ databases">
        <authorList>
            <person name="Sedaghatjoo S."/>
        </authorList>
    </citation>
    <scope>NUCLEOTIDE SEQUENCE</scope>
    <source>
        <strain evidence="1">AZH3</strain>
    </source>
</reference>
<evidence type="ECO:0000313" key="3">
    <source>
        <dbReference type="Proteomes" id="UP000077671"/>
    </source>
</evidence>
<protein>
    <submittedName>
        <fullName evidence="2">Uncharacterized protein</fullName>
    </submittedName>
</protein>
<dbReference type="Proteomes" id="UP000836402">
    <property type="component" value="Unassembled WGS sequence"/>
</dbReference>
<accession>A0A177THD6</accession>
<dbReference type="EMBL" id="CAJHJG010005339">
    <property type="protein sequence ID" value="CAD6949556.1"/>
    <property type="molecule type" value="Genomic_DNA"/>
</dbReference>
<dbReference type="EMBL" id="LWDD02002238">
    <property type="protein sequence ID" value="KAE8241723.1"/>
    <property type="molecule type" value="Genomic_DNA"/>
</dbReference>
<evidence type="ECO:0000313" key="4">
    <source>
        <dbReference type="Proteomes" id="UP000836402"/>
    </source>
</evidence>
<gene>
    <name evidence="2" type="ORF">A4X03_0g8101</name>
    <name evidence="1" type="ORF">JKIAZH3_G2646</name>
</gene>
<evidence type="ECO:0000313" key="2">
    <source>
        <dbReference type="EMBL" id="KAE8241723.1"/>
    </source>
</evidence>